<dbReference type="Proteomes" id="UP000184203">
    <property type="component" value="Unassembled WGS sequence"/>
</dbReference>
<dbReference type="SUPFAM" id="SSF53335">
    <property type="entry name" value="S-adenosyl-L-methionine-dependent methyltransferases"/>
    <property type="match status" value="1"/>
</dbReference>
<dbReference type="PANTHER" id="PTHR43712">
    <property type="entry name" value="PUTATIVE (AFU_ORTHOLOGUE AFUA_4G14580)-RELATED"/>
    <property type="match status" value="1"/>
</dbReference>
<dbReference type="EMBL" id="FRAN01000003">
    <property type="protein sequence ID" value="SHK85424.1"/>
    <property type="molecule type" value="Genomic_DNA"/>
</dbReference>
<dbReference type="GO" id="GO:0032259">
    <property type="term" value="P:methylation"/>
    <property type="evidence" value="ECO:0007669"/>
    <property type="project" value="UniProtKB-KW"/>
</dbReference>
<dbReference type="PANTHER" id="PTHR43712:SF2">
    <property type="entry name" value="O-METHYLTRANSFERASE CICE"/>
    <property type="match status" value="1"/>
</dbReference>
<dbReference type="RefSeq" id="WP_007979706.1">
    <property type="nucleotide sequence ID" value="NZ_AEMG01000009.1"/>
</dbReference>
<reference evidence="4 6" key="1">
    <citation type="journal article" date="2014" name="ISME J.">
        <title>Trehalose/2-sulfotrehalose biosynthesis and glycine-betaine uptake are widely spread mechanisms for osmoadaptation in the Halobacteriales.</title>
        <authorList>
            <person name="Youssef N.H."/>
            <person name="Savage-Ashlock K.N."/>
            <person name="McCully A.L."/>
            <person name="Luedtke B."/>
            <person name="Shaw E.I."/>
            <person name="Hoff W.D."/>
            <person name="Elshahed M.S."/>
        </authorList>
    </citation>
    <scope>NUCLEOTIDE SEQUENCE [LARGE SCALE GENOMIC DNA]</scope>
    <source>
        <strain evidence="4 6">DX253</strain>
    </source>
</reference>
<dbReference type="OrthoDB" id="146767at2157"/>
<evidence type="ECO:0000256" key="1">
    <source>
        <dbReference type="ARBA" id="ARBA00022603"/>
    </source>
</evidence>
<keyword evidence="7" id="KW-1185">Reference proteome</keyword>
<dbReference type="PROSITE" id="PS51683">
    <property type="entry name" value="SAM_OMT_II"/>
    <property type="match status" value="1"/>
</dbReference>
<proteinExistence type="predicted"/>
<accession>E7QTS2</accession>
<evidence type="ECO:0000313" key="7">
    <source>
        <dbReference type="Proteomes" id="UP000184203"/>
    </source>
</evidence>
<dbReference type="InterPro" id="IPR036390">
    <property type="entry name" value="WH_DNA-bd_sf"/>
</dbReference>
<gene>
    <name evidence="5" type="ORF">SAMN05444342_2404</name>
    <name evidence="4" type="ORF">ZOD2009_11000</name>
</gene>
<dbReference type="STRING" id="797209.GCA_000376445_02595"/>
<protein>
    <submittedName>
        <fullName evidence="5">O-methyltransferase</fullName>
    </submittedName>
</protein>
<dbReference type="EMBL" id="AEMG01000009">
    <property type="protein sequence ID" value="EFW92001.1"/>
    <property type="molecule type" value="Genomic_DNA"/>
</dbReference>
<evidence type="ECO:0000256" key="3">
    <source>
        <dbReference type="ARBA" id="ARBA00022691"/>
    </source>
</evidence>
<evidence type="ECO:0000313" key="4">
    <source>
        <dbReference type="EMBL" id="EFW92001.1"/>
    </source>
</evidence>
<sequence length="303" mass="33391">MDYRELCLLWAARETGIIDAVMFRAGTPAEVAAETDVTERAARITLSAMTELGFLERVDGEYEATNRALGLFAKTDVRSIGTVPHQMDCLDRWFALPETMRTGRPPEPSDEWTANFMGAMATIDDATVRTCVTEAVHENPDAERVLDIGGGPGSFSKEFAHRGYDVTLFDQSDVIDVDRTFLEHEPIELVPGDATDDLPTGFDLAFCSRVAHALGPAENRALSKNVYDALEPGGVAVFIDKVRGWADDAALFGAHMLAQTENGDTYTEDQFEGWFDDAGFDDFEIRDVPGTNQQAIVGYRPRH</sequence>
<dbReference type="CDD" id="cd02440">
    <property type="entry name" value="AdoMet_MTases"/>
    <property type="match status" value="1"/>
</dbReference>
<dbReference type="InterPro" id="IPR029063">
    <property type="entry name" value="SAM-dependent_MTases_sf"/>
</dbReference>
<dbReference type="GO" id="GO:0008168">
    <property type="term" value="F:methyltransferase activity"/>
    <property type="evidence" value="ECO:0007669"/>
    <property type="project" value="UniProtKB-KW"/>
</dbReference>
<keyword evidence="2 5" id="KW-0808">Transferase</keyword>
<dbReference type="Gene3D" id="1.10.10.10">
    <property type="entry name" value="Winged helix-like DNA-binding domain superfamily/Winged helix DNA-binding domain"/>
    <property type="match status" value="1"/>
</dbReference>
<dbReference type="Proteomes" id="UP000003751">
    <property type="component" value="Unassembled WGS sequence"/>
</dbReference>
<evidence type="ECO:0000313" key="5">
    <source>
        <dbReference type="EMBL" id="SHK85424.1"/>
    </source>
</evidence>
<dbReference type="SUPFAM" id="SSF46785">
    <property type="entry name" value="Winged helix' DNA-binding domain"/>
    <property type="match status" value="1"/>
</dbReference>
<keyword evidence="1 5" id="KW-0489">Methyltransferase</keyword>
<keyword evidence="3" id="KW-0949">S-adenosyl-L-methionine</keyword>
<reference evidence="7" key="2">
    <citation type="submission" date="2016-11" db="EMBL/GenBank/DDBJ databases">
        <authorList>
            <person name="Varghese N."/>
            <person name="Submissions S."/>
        </authorList>
    </citation>
    <scope>NUCLEOTIDE SEQUENCE [LARGE SCALE GENOMIC DNA]</scope>
    <source>
        <strain evidence="7">DX253</strain>
    </source>
</reference>
<evidence type="ECO:0000256" key="2">
    <source>
        <dbReference type="ARBA" id="ARBA00022679"/>
    </source>
</evidence>
<evidence type="ECO:0000313" key="6">
    <source>
        <dbReference type="Proteomes" id="UP000003751"/>
    </source>
</evidence>
<dbReference type="AlphaFoldDB" id="E7QTS2"/>
<dbReference type="InterPro" id="IPR016461">
    <property type="entry name" value="COMT-like"/>
</dbReference>
<dbReference type="Gene3D" id="3.40.50.150">
    <property type="entry name" value="Vaccinia Virus protein VP39"/>
    <property type="match status" value="1"/>
</dbReference>
<dbReference type="PATRIC" id="fig|797209.4.peg.2161"/>
<reference evidence="5" key="3">
    <citation type="submission" date="2016-11" db="EMBL/GenBank/DDBJ databases">
        <authorList>
            <person name="Jaros S."/>
            <person name="Januszkiewicz K."/>
            <person name="Wedrychowicz H."/>
        </authorList>
    </citation>
    <scope>NUCLEOTIDE SEQUENCE [LARGE SCALE GENOMIC DNA]</scope>
    <source>
        <strain evidence="5">DX253</strain>
    </source>
</reference>
<dbReference type="InterPro" id="IPR036388">
    <property type="entry name" value="WH-like_DNA-bd_sf"/>
</dbReference>
<name>E7QTS2_HALPU</name>
<dbReference type="eggNOG" id="arCOG03411">
    <property type="taxonomic scope" value="Archaea"/>
</dbReference>
<organism evidence="4 6">
    <name type="scientific">Haladaptatus paucihalophilus DX253</name>
    <dbReference type="NCBI Taxonomy" id="797209"/>
    <lineage>
        <taxon>Archaea</taxon>
        <taxon>Methanobacteriati</taxon>
        <taxon>Methanobacteriota</taxon>
        <taxon>Stenosarchaea group</taxon>
        <taxon>Halobacteria</taxon>
        <taxon>Halobacteriales</taxon>
        <taxon>Haladaptataceae</taxon>
        <taxon>Haladaptatus</taxon>
    </lineage>
</organism>
<dbReference type="Pfam" id="PF13489">
    <property type="entry name" value="Methyltransf_23"/>
    <property type="match status" value="1"/>
</dbReference>